<keyword evidence="8" id="KW-0073">Auxin biosynthesis</keyword>
<comment type="cofactor">
    <cofactor evidence="1">
        <name>FAD</name>
        <dbReference type="ChEBI" id="CHEBI:57692"/>
    </cofactor>
</comment>
<reference evidence="11" key="1">
    <citation type="submission" date="2023-08" db="EMBL/GenBank/DDBJ databases">
        <title>A de novo genome assembly of Solanum verrucosum Schlechtendal, a Mexican diploid species geographically isolated from the other diploid A-genome species in potato relatives.</title>
        <authorList>
            <person name="Hosaka K."/>
        </authorList>
    </citation>
    <scope>NUCLEOTIDE SEQUENCE</scope>
    <source>
        <tissue evidence="11">Young leaves</tissue>
    </source>
</reference>
<dbReference type="Proteomes" id="UP001234989">
    <property type="component" value="Chromosome 9"/>
</dbReference>
<comment type="similarity">
    <text evidence="3">Belongs to the FMO family.</text>
</comment>
<dbReference type="PRINTS" id="PR00469">
    <property type="entry name" value="PNDRDTASEII"/>
</dbReference>
<dbReference type="Pfam" id="PF13738">
    <property type="entry name" value="Pyr_redox_3"/>
    <property type="match status" value="1"/>
</dbReference>
<sequence length="224" mass="25003">MEEYFCKFLVVATGEASYPFIPDVPGLASFTGDAFHSTQYKNAEKYRGKNVLVVGCGNSGMEIALDLANNVVDTIMVMLSKLMYGDISKYYGVKRPEEGPFACKIKYGKYPVFDLGTYRKIKSGEIQVLPAMKSIRGNDVVLENGKIHQFDGIVFATGFKRTTHNWLQGDDYLLNEDGLPKQEFPQHWKGKNGLYCVGLSRRGLYGIAFDAQNIATHINSLLSE</sequence>
<dbReference type="InterPro" id="IPR050982">
    <property type="entry name" value="Auxin_biosynth/cation_transpt"/>
</dbReference>
<evidence type="ECO:0000256" key="10">
    <source>
        <dbReference type="ARBA" id="ARBA00047707"/>
    </source>
</evidence>
<name>A0AAF0UK48_SOLVR</name>
<evidence type="ECO:0000256" key="4">
    <source>
        <dbReference type="ARBA" id="ARBA00022630"/>
    </source>
</evidence>
<dbReference type="GO" id="GO:0103075">
    <property type="term" value="F:indole-3-pyruvate monooxygenase activity"/>
    <property type="evidence" value="ECO:0007669"/>
    <property type="project" value="UniProtKB-EC"/>
</dbReference>
<protein>
    <recommendedName>
        <fullName evidence="9">indole-3-pyruvate monooxygenase</fullName>
        <ecNumber evidence="9">1.14.13.168</ecNumber>
    </recommendedName>
</protein>
<organism evidence="11 12">
    <name type="scientific">Solanum verrucosum</name>
    <dbReference type="NCBI Taxonomy" id="315347"/>
    <lineage>
        <taxon>Eukaryota</taxon>
        <taxon>Viridiplantae</taxon>
        <taxon>Streptophyta</taxon>
        <taxon>Embryophyta</taxon>
        <taxon>Tracheophyta</taxon>
        <taxon>Spermatophyta</taxon>
        <taxon>Magnoliopsida</taxon>
        <taxon>eudicotyledons</taxon>
        <taxon>Gunneridae</taxon>
        <taxon>Pentapetalae</taxon>
        <taxon>asterids</taxon>
        <taxon>lamiids</taxon>
        <taxon>Solanales</taxon>
        <taxon>Solanaceae</taxon>
        <taxon>Solanoideae</taxon>
        <taxon>Solaneae</taxon>
        <taxon>Solanum</taxon>
    </lineage>
</organism>
<accession>A0AAF0UK48</accession>
<proteinExistence type="inferred from homology"/>
<evidence type="ECO:0000313" key="11">
    <source>
        <dbReference type="EMBL" id="WMV47547.1"/>
    </source>
</evidence>
<evidence type="ECO:0000256" key="2">
    <source>
        <dbReference type="ARBA" id="ARBA00004814"/>
    </source>
</evidence>
<evidence type="ECO:0000256" key="9">
    <source>
        <dbReference type="ARBA" id="ARBA00039148"/>
    </source>
</evidence>
<dbReference type="GO" id="GO:0050660">
    <property type="term" value="F:flavin adenine dinucleotide binding"/>
    <property type="evidence" value="ECO:0007669"/>
    <property type="project" value="TreeGrafter"/>
</dbReference>
<evidence type="ECO:0000256" key="8">
    <source>
        <dbReference type="ARBA" id="ARBA00023070"/>
    </source>
</evidence>
<dbReference type="SUPFAM" id="SSF51905">
    <property type="entry name" value="FAD/NAD(P)-binding domain"/>
    <property type="match status" value="1"/>
</dbReference>
<dbReference type="EC" id="1.14.13.168" evidence="9"/>
<dbReference type="InterPro" id="IPR036188">
    <property type="entry name" value="FAD/NAD-bd_sf"/>
</dbReference>
<dbReference type="GO" id="GO:0009851">
    <property type="term" value="P:auxin biosynthetic process"/>
    <property type="evidence" value="ECO:0007669"/>
    <property type="project" value="UniProtKB-KW"/>
</dbReference>
<evidence type="ECO:0000256" key="7">
    <source>
        <dbReference type="ARBA" id="ARBA00023002"/>
    </source>
</evidence>
<keyword evidence="6" id="KW-0521">NADP</keyword>
<evidence type="ECO:0000313" key="12">
    <source>
        <dbReference type="Proteomes" id="UP001234989"/>
    </source>
</evidence>
<keyword evidence="7" id="KW-0560">Oxidoreductase</keyword>
<keyword evidence="12" id="KW-1185">Reference proteome</keyword>
<dbReference type="PANTHER" id="PTHR43539:SF42">
    <property type="entry name" value="OS01G0273800 PROTEIN"/>
    <property type="match status" value="1"/>
</dbReference>
<dbReference type="AlphaFoldDB" id="A0AAF0UK48"/>
<dbReference type="Gene3D" id="3.50.50.60">
    <property type="entry name" value="FAD/NAD(P)-binding domain"/>
    <property type="match status" value="1"/>
</dbReference>
<dbReference type="PANTHER" id="PTHR43539">
    <property type="entry name" value="FLAVIN-BINDING MONOOXYGENASE-LIKE PROTEIN (AFU_ORTHOLOGUE AFUA_4G09220)"/>
    <property type="match status" value="1"/>
</dbReference>
<evidence type="ECO:0000256" key="5">
    <source>
        <dbReference type="ARBA" id="ARBA00022827"/>
    </source>
</evidence>
<gene>
    <name evidence="11" type="ORF">MTR67_040932</name>
</gene>
<evidence type="ECO:0000256" key="3">
    <source>
        <dbReference type="ARBA" id="ARBA00009183"/>
    </source>
</evidence>
<evidence type="ECO:0000256" key="6">
    <source>
        <dbReference type="ARBA" id="ARBA00022857"/>
    </source>
</evidence>
<evidence type="ECO:0000256" key="1">
    <source>
        <dbReference type="ARBA" id="ARBA00001974"/>
    </source>
</evidence>
<keyword evidence="4" id="KW-0285">Flavoprotein</keyword>
<comment type="catalytic activity">
    <reaction evidence="10">
        <text>indole-3-pyruvate + NADPH + O2 + H(+) = (indol-3-yl)acetate + CO2 + NADP(+) + H2O</text>
        <dbReference type="Rhea" id="RHEA:34331"/>
        <dbReference type="ChEBI" id="CHEBI:15377"/>
        <dbReference type="ChEBI" id="CHEBI:15378"/>
        <dbReference type="ChEBI" id="CHEBI:15379"/>
        <dbReference type="ChEBI" id="CHEBI:16526"/>
        <dbReference type="ChEBI" id="CHEBI:17640"/>
        <dbReference type="ChEBI" id="CHEBI:30854"/>
        <dbReference type="ChEBI" id="CHEBI:57783"/>
        <dbReference type="ChEBI" id="CHEBI:58349"/>
        <dbReference type="EC" id="1.14.13.168"/>
    </reaction>
</comment>
<dbReference type="EMBL" id="CP133620">
    <property type="protein sequence ID" value="WMV47547.1"/>
    <property type="molecule type" value="Genomic_DNA"/>
</dbReference>
<keyword evidence="5" id="KW-0274">FAD</keyword>
<comment type="pathway">
    <text evidence="2">Plant hormone metabolism; auxin biosynthesis.</text>
</comment>